<dbReference type="InterPro" id="IPR019079">
    <property type="entry name" value="Capsule_synth_CapA"/>
</dbReference>
<dbReference type="SMART" id="SM00854">
    <property type="entry name" value="PGA_cap"/>
    <property type="match status" value="1"/>
</dbReference>
<protein>
    <recommendedName>
        <fullName evidence="3">Capsule synthesis protein CapA domain-containing protein</fullName>
    </recommendedName>
</protein>
<dbReference type="InterPro" id="IPR052169">
    <property type="entry name" value="CW_Biosynth-Accessory"/>
</dbReference>
<evidence type="ECO:0000256" key="1">
    <source>
        <dbReference type="ARBA" id="ARBA00005662"/>
    </source>
</evidence>
<dbReference type="PANTHER" id="PTHR33393:SF13">
    <property type="entry name" value="PGA BIOSYNTHESIS PROTEIN CAPA"/>
    <property type="match status" value="1"/>
</dbReference>
<feature type="domain" description="Capsule synthesis protein CapA" evidence="3">
    <location>
        <begin position="69"/>
        <end position="313"/>
    </location>
</feature>
<dbReference type="PANTHER" id="PTHR33393">
    <property type="entry name" value="POLYGLUTAMINE SYNTHESIS ACCESSORY PROTEIN RV0574C-RELATED"/>
    <property type="match status" value="1"/>
</dbReference>
<feature type="region of interest" description="Disordered" evidence="2">
    <location>
        <begin position="378"/>
        <end position="405"/>
    </location>
</feature>
<dbReference type="SUPFAM" id="SSF56300">
    <property type="entry name" value="Metallo-dependent phosphatases"/>
    <property type="match status" value="1"/>
</dbReference>
<sequence>MTSPVEGPPWRARPLPAALPTRFPPALRVGSLAVTIAVAAACTAGSNVQETAESASPTGPAGAASSPFTIAFGGDVMFDGLLRERLDSDPATALGPIADTLSAADLAMVNLETAVTDGGTPVPGKDFVFRAPATAFDALDAAGVDIVSVANNHGMDYGVDGLRDTLRNAEEADVRVVGAGTNADEAYAPYTTEVNGNSVAVIGATDVMDEHLIPTWTAGTDQPGLASAKYGMRERLTEAVRSAAAEADTVVTFLHWGVEGSHCPLPHAPGLARDLIDAGADAVVGGHAHVLSPGGYVGDAYVHYGLGNFAFYNFSGPTAESGVLTLTMQEGAVLDDDWLPARIEGGVPIPYEGDAADAAYDEWERTRTSCATDLAVVPSTMPSTLPSGTADASEGAAADPGDPTG</sequence>
<evidence type="ECO:0000259" key="3">
    <source>
        <dbReference type="SMART" id="SM00854"/>
    </source>
</evidence>
<proteinExistence type="inferred from homology"/>
<evidence type="ECO:0000313" key="5">
    <source>
        <dbReference type="Proteomes" id="UP001501585"/>
    </source>
</evidence>
<gene>
    <name evidence="4" type="ORF">GCM10009799_21380</name>
</gene>
<reference evidence="4 5" key="1">
    <citation type="journal article" date="2019" name="Int. J. Syst. Evol. Microbiol.">
        <title>The Global Catalogue of Microorganisms (GCM) 10K type strain sequencing project: providing services to taxonomists for standard genome sequencing and annotation.</title>
        <authorList>
            <consortium name="The Broad Institute Genomics Platform"/>
            <consortium name="The Broad Institute Genome Sequencing Center for Infectious Disease"/>
            <person name="Wu L."/>
            <person name="Ma J."/>
        </authorList>
    </citation>
    <scope>NUCLEOTIDE SEQUENCE [LARGE SCALE GENOMIC DNA]</scope>
    <source>
        <strain evidence="4 5">JCM 15313</strain>
    </source>
</reference>
<dbReference type="Gene3D" id="3.60.21.10">
    <property type="match status" value="1"/>
</dbReference>
<comment type="similarity">
    <text evidence="1">Belongs to the CapA family.</text>
</comment>
<name>A0ABN2T0R2_9ACTN</name>
<dbReference type="InterPro" id="IPR029052">
    <property type="entry name" value="Metallo-depent_PP-like"/>
</dbReference>
<evidence type="ECO:0000313" key="4">
    <source>
        <dbReference type="EMBL" id="GAA1994929.1"/>
    </source>
</evidence>
<evidence type="ECO:0000256" key="2">
    <source>
        <dbReference type="SAM" id="MobiDB-lite"/>
    </source>
</evidence>
<dbReference type="EMBL" id="BAAAPC010000008">
    <property type="protein sequence ID" value="GAA1994929.1"/>
    <property type="molecule type" value="Genomic_DNA"/>
</dbReference>
<accession>A0ABN2T0R2</accession>
<dbReference type="Pfam" id="PF09587">
    <property type="entry name" value="PGA_cap"/>
    <property type="match status" value="1"/>
</dbReference>
<dbReference type="CDD" id="cd07381">
    <property type="entry name" value="MPP_CapA"/>
    <property type="match status" value="1"/>
</dbReference>
<organism evidence="4 5">
    <name type="scientific">Nocardiopsis rhodophaea</name>
    <dbReference type="NCBI Taxonomy" id="280238"/>
    <lineage>
        <taxon>Bacteria</taxon>
        <taxon>Bacillati</taxon>
        <taxon>Actinomycetota</taxon>
        <taxon>Actinomycetes</taxon>
        <taxon>Streptosporangiales</taxon>
        <taxon>Nocardiopsidaceae</taxon>
        <taxon>Nocardiopsis</taxon>
    </lineage>
</organism>
<keyword evidence="5" id="KW-1185">Reference proteome</keyword>
<comment type="caution">
    <text evidence="4">The sequence shown here is derived from an EMBL/GenBank/DDBJ whole genome shotgun (WGS) entry which is preliminary data.</text>
</comment>
<dbReference type="Proteomes" id="UP001501585">
    <property type="component" value="Unassembled WGS sequence"/>
</dbReference>